<evidence type="ECO:0000313" key="2">
    <source>
        <dbReference type="EMBL" id="KAK6637115.1"/>
    </source>
</evidence>
<evidence type="ECO:0000256" key="1">
    <source>
        <dbReference type="SAM" id="MobiDB-lite"/>
    </source>
</evidence>
<accession>A0AAN8PB75</accession>
<proteinExistence type="predicted"/>
<gene>
    <name evidence="2" type="ORF">RUM43_010789</name>
</gene>
<feature type="region of interest" description="Disordered" evidence="1">
    <location>
        <begin position="133"/>
        <end position="166"/>
    </location>
</feature>
<evidence type="ECO:0000313" key="3">
    <source>
        <dbReference type="Proteomes" id="UP001372834"/>
    </source>
</evidence>
<reference evidence="2 3" key="1">
    <citation type="submission" date="2023-10" db="EMBL/GenBank/DDBJ databases">
        <title>Genomes of two closely related lineages of the louse Polyplax serrata with different host specificities.</title>
        <authorList>
            <person name="Martinu J."/>
            <person name="Tarabai H."/>
            <person name="Stefka J."/>
            <person name="Hypsa V."/>
        </authorList>
    </citation>
    <scope>NUCLEOTIDE SEQUENCE [LARGE SCALE GENOMIC DNA]</scope>
    <source>
        <strain evidence="2">HR10_N</strain>
    </source>
</reference>
<name>A0AAN8PB75_POLSC</name>
<dbReference type="EMBL" id="JAWJWE010000004">
    <property type="protein sequence ID" value="KAK6637115.1"/>
    <property type="molecule type" value="Genomic_DNA"/>
</dbReference>
<sequence length="166" mass="19655">MTTLTYFITPITIYNPERDESVIKELHLKTLVTTYHASYSSAVGKKSLVIDPNDLEADQFMVYFNKYYKKRTQPVLRPVETGRRIMGYSRFSYYYTGKSEYEETISRDSYNYFRKDYELGKSRLYGKKQEALKKLKEDHKQSEKTDESSGKKKKKEDEVKETAVEK</sequence>
<protein>
    <submittedName>
        <fullName evidence="2">Uncharacterized protein</fullName>
    </submittedName>
</protein>
<comment type="caution">
    <text evidence="2">The sequence shown here is derived from an EMBL/GenBank/DDBJ whole genome shotgun (WGS) entry which is preliminary data.</text>
</comment>
<organism evidence="2 3">
    <name type="scientific">Polyplax serrata</name>
    <name type="common">Common mouse louse</name>
    <dbReference type="NCBI Taxonomy" id="468196"/>
    <lineage>
        <taxon>Eukaryota</taxon>
        <taxon>Metazoa</taxon>
        <taxon>Ecdysozoa</taxon>
        <taxon>Arthropoda</taxon>
        <taxon>Hexapoda</taxon>
        <taxon>Insecta</taxon>
        <taxon>Pterygota</taxon>
        <taxon>Neoptera</taxon>
        <taxon>Paraneoptera</taxon>
        <taxon>Psocodea</taxon>
        <taxon>Troctomorpha</taxon>
        <taxon>Phthiraptera</taxon>
        <taxon>Anoplura</taxon>
        <taxon>Polyplacidae</taxon>
        <taxon>Polyplax</taxon>
    </lineage>
</organism>
<dbReference type="Proteomes" id="UP001372834">
    <property type="component" value="Unassembled WGS sequence"/>
</dbReference>
<dbReference type="AlphaFoldDB" id="A0AAN8PB75"/>